<feature type="transmembrane region" description="Helical" evidence="8">
    <location>
        <begin position="319"/>
        <end position="340"/>
    </location>
</feature>
<feature type="transmembrane region" description="Helical" evidence="8">
    <location>
        <begin position="275"/>
        <end position="297"/>
    </location>
</feature>
<feature type="transmembrane region" description="Helical" evidence="8">
    <location>
        <begin position="179"/>
        <end position="200"/>
    </location>
</feature>
<accession>A0AAV2PUV3</accession>
<feature type="transmembrane region" description="Helical" evidence="8">
    <location>
        <begin position="132"/>
        <end position="158"/>
    </location>
</feature>
<sequence>MMDNSNDILSTMSQSSDKMQDMLSTMSSNSTNMRNSTDFWSTMSLSPPPEVEPALRIRNQIILPIFITFGIIANTFTFFVSTRPKLRSVHFNLYIQVLSLLDLLGFISRLPMVFDDEYCGYYHYSMAFYMTHFGWIIVNFLRAVSSYVLVFLSLDRFIGIWFPDRFRGTKGTNVWKTRLILTAIWVFLTTYIPWTCLLTVRGPDHHWFIYYSIPYYQTKSIWFRIFKHYSTIALAGFPSICIIGLNIGIAVGFFKKKIYIMDGIGSTDRVARKKFYHTIAVLTLNSSFVVCCVPYMVKILYIERGFCYSKSSYAKETEVYLLESLSSLWSILNMVIFFLLNKDYQNELKNICKTLPVIKNYISYSSEDLYASNDMLDRY</sequence>
<keyword evidence="11" id="KW-1185">Reference proteome</keyword>
<feature type="compositionally biased region" description="Polar residues" evidence="7">
    <location>
        <begin position="1"/>
        <end position="17"/>
    </location>
</feature>
<comment type="subcellular location">
    <subcellularLocation>
        <location evidence="1">Membrane</location>
    </subcellularLocation>
</comment>
<organism evidence="10 11">
    <name type="scientific">Meganyctiphanes norvegica</name>
    <name type="common">Northern krill</name>
    <name type="synonym">Thysanopoda norvegica</name>
    <dbReference type="NCBI Taxonomy" id="48144"/>
    <lineage>
        <taxon>Eukaryota</taxon>
        <taxon>Metazoa</taxon>
        <taxon>Ecdysozoa</taxon>
        <taxon>Arthropoda</taxon>
        <taxon>Crustacea</taxon>
        <taxon>Multicrustacea</taxon>
        <taxon>Malacostraca</taxon>
        <taxon>Eumalacostraca</taxon>
        <taxon>Eucarida</taxon>
        <taxon>Euphausiacea</taxon>
        <taxon>Euphausiidae</taxon>
        <taxon>Meganyctiphanes</taxon>
    </lineage>
</organism>
<keyword evidence="5 8" id="KW-0472">Membrane</keyword>
<dbReference type="PANTHER" id="PTHR47760:SF2">
    <property type="entry name" value="G-PROTEIN COUPLED RECEPTOR B0563.6-RELATED"/>
    <property type="match status" value="1"/>
</dbReference>
<dbReference type="GO" id="GO:0016020">
    <property type="term" value="C:membrane"/>
    <property type="evidence" value="ECO:0007669"/>
    <property type="project" value="UniProtKB-SubCell"/>
</dbReference>
<feature type="transmembrane region" description="Helical" evidence="8">
    <location>
        <begin position="232"/>
        <end position="254"/>
    </location>
</feature>
<dbReference type="InterPro" id="IPR017452">
    <property type="entry name" value="GPCR_Rhodpsn_7TM"/>
</dbReference>
<dbReference type="GO" id="GO:0004930">
    <property type="term" value="F:G protein-coupled receptor activity"/>
    <property type="evidence" value="ECO:0007669"/>
    <property type="project" value="UniProtKB-KW"/>
</dbReference>
<keyword evidence="6" id="KW-0297">G-protein coupled receptor</keyword>
<proteinExistence type="inferred from homology"/>
<dbReference type="InterPro" id="IPR053093">
    <property type="entry name" value="GPCR-like"/>
</dbReference>
<dbReference type="InterPro" id="IPR000276">
    <property type="entry name" value="GPCR_Rhodpsn"/>
</dbReference>
<evidence type="ECO:0000256" key="6">
    <source>
        <dbReference type="RuleBase" id="RU000688"/>
    </source>
</evidence>
<dbReference type="PROSITE" id="PS50262">
    <property type="entry name" value="G_PROTEIN_RECEP_F1_2"/>
    <property type="match status" value="1"/>
</dbReference>
<dbReference type="PANTHER" id="PTHR47760">
    <property type="entry name" value="G-PROTEIN COUPLED RECEPTOR B0563.6-LIKE PROTEIN-RELATED"/>
    <property type="match status" value="1"/>
</dbReference>
<feature type="region of interest" description="Disordered" evidence="7">
    <location>
        <begin position="1"/>
        <end position="21"/>
    </location>
</feature>
<dbReference type="PROSITE" id="PS00237">
    <property type="entry name" value="G_PROTEIN_RECEP_F1_1"/>
    <property type="match status" value="1"/>
</dbReference>
<evidence type="ECO:0000256" key="4">
    <source>
        <dbReference type="ARBA" id="ARBA00022989"/>
    </source>
</evidence>
<keyword evidence="3 6" id="KW-0812">Transmembrane</keyword>
<keyword evidence="4 8" id="KW-1133">Transmembrane helix</keyword>
<reference evidence="10 11" key="1">
    <citation type="submission" date="2024-05" db="EMBL/GenBank/DDBJ databases">
        <authorList>
            <person name="Wallberg A."/>
        </authorList>
    </citation>
    <scope>NUCLEOTIDE SEQUENCE [LARGE SCALE GENOMIC DNA]</scope>
</reference>
<evidence type="ECO:0000313" key="11">
    <source>
        <dbReference type="Proteomes" id="UP001497623"/>
    </source>
</evidence>
<evidence type="ECO:0000256" key="7">
    <source>
        <dbReference type="SAM" id="MobiDB-lite"/>
    </source>
</evidence>
<gene>
    <name evidence="10" type="ORF">MNOR_LOCUS4597</name>
</gene>
<feature type="transmembrane region" description="Helical" evidence="8">
    <location>
        <begin position="93"/>
        <end position="112"/>
    </location>
</feature>
<feature type="transmembrane region" description="Helical" evidence="8">
    <location>
        <begin position="61"/>
        <end position="81"/>
    </location>
</feature>
<feature type="domain" description="G-protein coupled receptors family 1 profile" evidence="9">
    <location>
        <begin position="73"/>
        <end position="337"/>
    </location>
</feature>
<evidence type="ECO:0000256" key="3">
    <source>
        <dbReference type="ARBA" id="ARBA00022692"/>
    </source>
</evidence>
<dbReference type="AlphaFoldDB" id="A0AAV2PUV3"/>
<keyword evidence="6" id="KW-0807">Transducer</keyword>
<dbReference type="EMBL" id="CAXKWB010001690">
    <property type="protein sequence ID" value="CAL4065139.1"/>
    <property type="molecule type" value="Genomic_DNA"/>
</dbReference>
<name>A0AAV2PUV3_MEGNR</name>
<keyword evidence="6" id="KW-0675">Receptor</keyword>
<protein>
    <recommendedName>
        <fullName evidence="9">G-protein coupled receptors family 1 profile domain-containing protein</fullName>
    </recommendedName>
</protein>
<comment type="caution">
    <text evidence="10">The sequence shown here is derived from an EMBL/GenBank/DDBJ whole genome shotgun (WGS) entry which is preliminary data.</text>
</comment>
<dbReference type="Proteomes" id="UP001497623">
    <property type="component" value="Unassembled WGS sequence"/>
</dbReference>
<evidence type="ECO:0000313" key="10">
    <source>
        <dbReference type="EMBL" id="CAL4065139.1"/>
    </source>
</evidence>
<evidence type="ECO:0000259" key="9">
    <source>
        <dbReference type="PROSITE" id="PS50262"/>
    </source>
</evidence>
<dbReference type="Gene3D" id="1.20.1070.10">
    <property type="entry name" value="Rhodopsin 7-helix transmembrane proteins"/>
    <property type="match status" value="1"/>
</dbReference>
<comment type="similarity">
    <text evidence="2 6">Belongs to the G-protein coupled receptor 1 family.</text>
</comment>
<evidence type="ECO:0000256" key="5">
    <source>
        <dbReference type="ARBA" id="ARBA00023136"/>
    </source>
</evidence>
<evidence type="ECO:0000256" key="8">
    <source>
        <dbReference type="SAM" id="Phobius"/>
    </source>
</evidence>
<dbReference type="SUPFAM" id="SSF81321">
    <property type="entry name" value="Family A G protein-coupled receptor-like"/>
    <property type="match status" value="1"/>
</dbReference>
<dbReference type="PRINTS" id="PR00237">
    <property type="entry name" value="GPCRRHODOPSN"/>
</dbReference>
<evidence type="ECO:0000256" key="2">
    <source>
        <dbReference type="ARBA" id="ARBA00010663"/>
    </source>
</evidence>
<evidence type="ECO:0000256" key="1">
    <source>
        <dbReference type="ARBA" id="ARBA00004370"/>
    </source>
</evidence>